<dbReference type="PATRIC" id="fig|1300347.3.peg.2920"/>
<evidence type="ECO:0000313" key="5">
    <source>
        <dbReference type="Proteomes" id="UP000077868"/>
    </source>
</evidence>
<evidence type="ECO:0000313" key="4">
    <source>
        <dbReference type="EMBL" id="ANH39336.1"/>
    </source>
</evidence>
<feature type="transmembrane region" description="Helical" evidence="2">
    <location>
        <begin position="114"/>
        <end position="132"/>
    </location>
</feature>
<dbReference type="SUPFAM" id="SSF56524">
    <property type="entry name" value="Oxidoreductase molybdopterin-binding domain"/>
    <property type="match status" value="1"/>
</dbReference>
<dbReference type="KEGG" id="ndk:I601_2920"/>
<dbReference type="Gene3D" id="3.90.420.10">
    <property type="entry name" value="Oxidoreductase, molybdopterin-binding domain"/>
    <property type="match status" value="1"/>
</dbReference>
<evidence type="ECO:0000256" key="2">
    <source>
        <dbReference type="SAM" id="Phobius"/>
    </source>
</evidence>
<protein>
    <submittedName>
        <fullName evidence="4">TMAO/DMSO reductase</fullName>
    </submittedName>
</protein>
<dbReference type="STRING" id="1300347.I601_2920"/>
<dbReference type="RefSeq" id="WP_068111117.1">
    <property type="nucleotide sequence ID" value="NZ_CP015079.1"/>
</dbReference>
<gene>
    <name evidence="4" type="ORF">I601_2920</name>
</gene>
<reference evidence="4 5" key="1">
    <citation type="submission" date="2016-03" db="EMBL/GenBank/DDBJ databases">
        <title>Complete genome sequence of a soil Actinobacterium, Nocardioides dokdonensis FR1436.</title>
        <authorList>
            <person name="Kwon S.-K."/>
            <person name="Kim K."/>
            <person name="Kim J.F."/>
        </authorList>
    </citation>
    <scope>NUCLEOTIDE SEQUENCE [LARGE SCALE GENOMIC DNA]</scope>
    <source>
        <strain evidence="4 5">FR1436</strain>
    </source>
</reference>
<evidence type="ECO:0000256" key="1">
    <source>
        <dbReference type="SAM" id="MobiDB-lite"/>
    </source>
</evidence>
<feature type="transmembrane region" description="Helical" evidence="2">
    <location>
        <begin position="68"/>
        <end position="93"/>
    </location>
</feature>
<dbReference type="Proteomes" id="UP000077868">
    <property type="component" value="Chromosome"/>
</dbReference>
<feature type="compositionally biased region" description="Low complexity" evidence="1">
    <location>
        <begin position="184"/>
        <end position="202"/>
    </location>
</feature>
<keyword evidence="2" id="KW-0472">Membrane</keyword>
<accession>A0A1A9GMN7</accession>
<feature type="region of interest" description="Disordered" evidence="1">
    <location>
        <begin position="178"/>
        <end position="202"/>
    </location>
</feature>
<name>A0A1A9GMN7_9ACTN</name>
<feature type="domain" description="Oxidoreductase molybdopterin-binding" evidence="3">
    <location>
        <begin position="268"/>
        <end position="401"/>
    </location>
</feature>
<dbReference type="PANTHER" id="PTHR43032:SF2">
    <property type="entry name" value="BLL0505 PROTEIN"/>
    <property type="match status" value="1"/>
</dbReference>
<dbReference type="OrthoDB" id="5241952at2"/>
<dbReference type="InterPro" id="IPR036374">
    <property type="entry name" value="OxRdtase_Mopterin-bd_sf"/>
</dbReference>
<proteinExistence type="predicted"/>
<keyword evidence="2" id="KW-1133">Transmembrane helix</keyword>
<evidence type="ECO:0000259" key="3">
    <source>
        <dbReference type="Pfam" id="PF00174"/>
    </source>
</evidence>
<organism evidence="4 5">
    <name type="scientific">Nocardioides dokdonensis FR1436</name>
    <dbReference type="NCBI Taxonomy" id="1300347"/>
    <lineage>
        <taxon>Bacteria</taxon>
        <taxon>Bacillati</taxon>
        <taxon>Actinomycetota</taxon>
        <taxon>Actinomycetes</taxon>
        <taxon>Propionibacteriales</taxon>
        <taxon>Nocardioidaceae</taxon>
        <taxon>Nocardioides</taxon>
    </lineage>
</organism>
<dbReference type="CDD" id="cd00321">
    <property type="entry name" value="SO_family_Moco"/>
    <property type="match status" value="1"/>
</dbReference>
<dbReference type="EMBL" id="CP015079">
    <property type="protein sequence ID" value="ANH39336.1"/>
    <property type="molecule type" value="Genomic_DNA"/>
</dbReference>
<keyword evidence="2" id="KW-0812">Transmembrane</keyword>
<dbReference type="AlphaFoldDB" id="A0A1A9GMN7"/>
<dbReference type="PANTHER" id="PTHR43032">
    <property type="entry name" value="PROTEIN-METHIONINE-SULFOXIDE REDUCTASE"/>
    <property type="match status" value="1"/>
</dbReference>
<dbReference type="InterPro" id="IPR000572">
    <property type="entry name" value="OxRdtase_Mopterin-bd_dom"/>
</dbReference>
<sequence>MSASLRLPDERSFSTRLRSAAVAARVGTVLGVCFALAFLTGLVSHYAQNPTQPVPFPTSPAWGYRLTQGLHIISGTAAVPLLLVKLWTVYPLLLARPSLRLRRLAVELAERLSILLLVGAALFLLVTGLQNISHWYPWAFSFRSTHYAMAWIAIGSLVLHVAVKLPLVRHALTHDVDDTTLDRPGAAEPGAAEPGAAEPAAAGPGALGRRGLLRATWLATGAVVLATAGSTVPFLRWVSVLAVRSGEGPQGVPVNKTAEDAGVTEAAQDPAYRLEVVHGERSVSLDRDDLLALPQRSEELPIACVEGWSASGTWSGVRLRDLLDLVEAPQDVEVVLTSLQESGPFRVTLLQSGFVDDDRTLVALGLAGSPLDLDHGYPARLIAPNRPGVLQTKWLSRIEVRT</sequence>
<keyword evidence="5" id="KW-1185">Reference proteome</keyword>
<feature type="transmembrane region" description="Helical" evidence="2">
    <location>
        <begin position="21"/>
        <end position="48"/>
    </location>
</feature>
<feature type="transmembrane region" description="Helical" evidence="2">
    <location>
        <begin position="144"/>
        <end position="163"/>
    </location>
</feature>
<dbReference type="Pfam" id="PF00174">
    <property type="entry name" value="Oxidored_molyb"/>
    <property type="match status" value="1"/>
</dbReference>